<dbReference type="InterPro" id="IPR015422">
    <property type="entry name" value="PyrdxlP-dep_Trfase_small"/>
</dbReference>
<evidence type="ECO:0000256" key="1">
    <source>
        <dbReference type="ARBA" id="ARBA00001933"/>
    </source>
</evidence>
<accession>A0A0Q1AJV4</accession>
<dbReference type="GO" id="GO:0030170">
    <property type="term" value="F:pyridoxal phosphate binding"/>
    <property type="evidence" value="ECO:0007669"/>
    <property type="project" value="UniProtKB-UniRule"/>
</dbReference>
<dbReference type="InterPro" id="IPR005861">
    <property type="entry name" value="HisP_aminotrans"/>
</dbReference>
<dbReference type="PANTHER" id="PTHR43643">
    <property type="entry name" value="HISTIDINOL-PHOSPHATE AMINOTRANSFERASE 2"/>
    <property type="match status" value="1"/>
</dbReference>
<evidence type="ECO:0000256" key="4">
    <source>
        <dbReference type="ARBA" id="ARBA00022679"/>
    </source>
</evidence>
<organism evidence="8 9">
    <name type="scientific">Corynebacterium lowii</name>
    <dbReference type="NCBI Taxonomy" id="1544413"/>
    <lineage>
        <taxon>Bacteria</taxon>
        <taxon>Bacillati</taxon>
        <taxon>Actinomycetota</taxon>
        <taxon>Actinomycetes</taxon>
        <taxon>Mycobacteriales</taxon>
        <taxon>Corynebacteriaceae</taxon>
        <taxon>Corynebacterium</taxon>
    </lineage>
</organism>
<comment type="catalytic activity">
    <reaction evidence="6">
        <text>an aromatic L-alpha-amino acid + 2-oxoglutarate = an aromatic oxo-acid + L-glutamate</text>
        <dbReference type="Rhea" id="RHEA:17533"/>
        <dbReference type="ChEBI" id="CHEBI:16810"/>
        <dbReference type="ChEBI" id="CHEBI:29985"/>
        <dbReference type="ChEBI" id="CHEBI:73309"/>
        <dbReference type="ChEBI" id="CHEBI:84824"/>
        <dbReference type="EC" id="2.6.1.57"/>
    </reaction>
</comment>
<protein>
    <recommendedName>
        <fullName evidence="6">Aromatic amino acid aminotransferase</fullName>
        <shortName evidence="6">ArAT</shortName>
        <ecNumber evidence="6">2.6.1.57</ecNumber>
    </recommendedName>
</protein>
<dbReference type="InterPro" id="IPR015424">
    <property type="entry name" value="PyrdxlP-dep_Trfase"/>
</dbReference>
<evidence type="ECO:0000256" key="3">
    <source>
        <dbReference type="ARBA" id="ARBA00022576"/>
    </source>
</evidence>
<comment type="caution">
    <text evidence="8">The sequence shown here is derived from an EMBL/GenBank/DDBJ whole genome shotgun (WGS) entry which is preliminary data.</text>
</comment>
<dbReference type="CDD" id="cd00609">
    <property type="entry name" value="AAT_like"/>
    <property type="match status" value="1"/>
</dbReference>
<dbReference type="GO" id="GO:0008793">
    <property type="term" value="F:aromatic-amino-acid transaminase activity"/>
    <property type="evidence" value="ECO:0007669"/>
    <property type="project" value="UniProtKB-UniRule"/>
</dbReference>
<sequence length="356" mass="38839">MTNQHQDRLTAMIRPDLDSIPVYIPGENLEQAIKISSNELSTPPLPSVAEAMSQAAAGANRYPDMGVNSLRRALAAHLDLPVEQVAVGCGSSALCQQLVQITSGPEDEVIFPWRSFEAYPIFALVVGAKPVMVPLDDHGRHDLDAMIEAITERTTLIFLCNPNNPTGSTITQAEFDSFMERVPSHVTVALDEAYYEFNRAADTPEGTVEVGRWPNLVALRTFSKAYGLAGARVGYAFGPANYIEALNKVCIPFSISSVAQAGALASLEAHEELLERTEEIVEQRDRLAQELGTLPSEGNFVWLPTPADDPEYPTRISDALASRNILVRAFPDGVRISVTTHNEVDQVLAAWRELGL</sequence>
<comment type="similarity">
    <text evidence="6">Belongs to the class-II pyridoxal-phosphate-dependent aminotransferase family.</text>
</comment>
<feature type="modified residue" description="N6-(pyridoxal phosphate)lysine" evidence="6">
    <location>
        <position position="224"/>
    </location>
</feature>
<dbReference type="PROSITE" id="PS00599">
    <property type="entry name" value="AA_TRANSFER_CLASS_2"/>
    <property type="match status" value="1"/>
</dbReference>
<dbReference type="InterPro" id="IPR015421">
    <property type="entry name" value="PyrdxlP-dep_Trfase_major"/>
</dbReference>
<keyword evidence="9" id="KW-1185">Reference proteome</keyword>
<keyword evidence="4 6" id="KW-0808">Transferase</keyword>
<dbReference type="EMBL" id="LKEV01000001">
    <property type="protein sequence ID" value="KQB87160.1"/>
    <property type="molecule type" value="Genomic_DNA"/>
</dbReference>
<evidence type="ECO:0000256" key="2">
    <source>
        <dbReference type="ARBA" id="ARBA00011738"/>
    </source>
</evidence>
<dbReference type="PANTHER" id="PTHR43643:SF3">
    <property type="entry name" value="HISTIDINOL-PHOSPHATE AMINOTRANSFERASE"/>
    <property type="match status" value="1"/>
</dbReference>
<dbReference type="STRING" id="1544413.Clow_00209"/>
<dbReference type="InterPro" id="IPR004839">
    <property type="entry name" value="Aminotransferase_I/II_large"/>
</dbReference>
<dbReference type="InterPro" id="IPR001917">
    <property type="entry name" value="Aminotrans_II_pyridoxalP_BS"/>
</dbReference>
<dbReference type="HAMAP" id="MF_01023">
    <property type="entry name" value="HisC_aminotrans_2"/>
    <property type="match status" value="1"/>
</dbReference>
<evidence type="ECO:0000259" key="7">
    <source>
        <dbReference type="Pfam" id="PF00155"/>
    </source>
</evidence>
<dbReference type="Gene3D" id="3.40.640.10">
    <property type="entry name" value="Type I PLP-dependent aspartate aminotransferase-like (Major domain)"/>
    <property type="match status" value="1"/>
</dbReference>
<comment type="cofactor">
    <cofactor evidence="1 6">
        <name>pyridoxal 5'-phosphate</name>
        <dbReference type="ChEBI" id="CHEBI:597326"/>
    </cofactor>
</comment>
<keyword evidence="3 6" id="KW-0032">Aminotransferase</keyword>
<feature type="domain" description="Aminotransferase class I/classII large" evidence="7">
    <location>
        <begin position="32"/>
        <end position="349"/>
    </location>
</feature>
<name>A0A0Q1AJV4_9CORY</name>
<comment type="subunit">
    <text evidence="2 6">Homodimer.</text>
</comment>
<evidence type="ECO:0000313" key="9">
    <source>
        <dbReference type="Proteomes" id="UP000050488"/>
    </source>
</evidence>
<dbReference type="PATRIC" id="fig|1544413.3.peg.210"/>
<proteinExistence type="inferred from homology"/>
<dbReference type="InterPro" id="IPR050106">
    <property type="entry name" value="HistidinolP_aminotransfase"/>
</dbReference>
<dbReference type="InterPro" id="IPR024892">
    <property type="entry name" value="ArAT"/>
</dbReference>
<dbReference type="AlphaFoldDB" id="A0A0Q1AJV4"/>
<evidence type="ECO:0000256" key="6">
    <source>
        <dbReference type="HAMAP-Rule" id="MF_01513"/>
    </source>
</evidence>
<reference evidence="8 9" key="1">
    <citation type="submission" date="2015-10" db="EMBL/GenBank/DDBJ databases">
        <title>Corynebacteirum lowii and Corynebacterium oculi species nova, derived from human clinical disease and and emended description of Corynebacterium mastiditis.</title>
        <authorList>
            <person name="Bernard K."/>
            <person name="Pacheco A.L."/>
            <person name="Mcdougall C."/>
            <person name="Burtx T."/>
            <person name="Weibe D."/>
            <person name="Tyler S."/>
            <person name="Olson A.B."/>
            <person name="Cnockaert M."/>
            <person name="Eguchi H."/>
            <person name="Kuwahara T."/>
            <person name="Nakayama-Imaohji H."/>
            <person name="Boudewijins M."/>
            <person name="Van Hoecke F."/>
            <person name="Bernier A.-M."/>
            <person name="Vandamme P."/>
        </authorList>
    </citation>
    <scope>NUCLEOTIDE SEQUENCE [LARGE SCALE GENOMIC DNA]</scope>
    <source>
        <strain evidence="8 9">NML 130206</strain>
    </source>
</reference>
<dbReference type="GO" id="GO:0004400">
    <property type="term" value="F:histidinol-phosphate transaminase activity"/>
    <property type="evidence" value="ECO:0007669"/>
    <property type="project" value="InterPro"/>
</dbReference>
<dbReference type="HAMAP" id="MF_01513">
    <property type="entry name" value="Phe_aminotrans_2"/>
    <property type="match status" value="1"/>
</dbReference>
<evidence type="ECO:0000313" key="8">
    <source>
        <dbReference type="EMBL" id="KQB87160.1"/>
    </source>
</evidence>
<comment type="function">
    <text evidence="6">Aminotransferase that catalyzes the conversion of aromatic amino acids and 2-oxoglutarate into corresponding aromatic oxo acids and L-glutamate.</text>
</comment>
<dbReference type="Pfam" id="PF00155">
    <property type="entry name" value="Aminotran_1_2"/>
    <property type="match status" value="1"/>
</dbReference>
<keyword evidence="5 6" id="KW-0663">Pyridoxal phosphate</keyword>
<dbReference type="NCBIfam" id="NF002878">
    <property type="entry name" value="PRK03321.1"/>
    <property type="match status" value="1"/>
</dbReference>
<gene>
    <name evidence="6 8" type="primary">pat</name>
    <name evidence="8" type="ORF">Clow_00209</name>
</gene>
<dbReference type="SUPFAM" id="SSF53383">
    <property type="entry name" value="PLP-dependent transferases"/>
    <property type="match status" value="1"/>
</dbReference>
<dbReference type="Gene3D" id="3.90.1150.10">
    <property type="entry name" value="Aspartate Aminotransferase, domain 1"/>
    <property type="match status" value="1"/>
</dbReference>
<dbReference type="EC" id="2.6.1.57" evidence="6"/>
<dbReference type="Proteomes" id="UP000050488">
    <property type="component" value="Unassembled WGS sequence"/>
</dbReference>
<evidence type="ECO:0000256" key="5">
    <source>
        <dbReference type="ARBA" id="ARBA00022898"/>
    </source>
</evidence>
<dbReference type="GO" id="GO:0000105">
    <property type="term" value="P:L-histidine biosynthetic process"/>
    <property type="evidence" value="ECO:0007669"/>
    <property type="project" value="InterPro"/>
</dbReference>